<dbReference type="Gene3D" id="3.30.810.10">
    <property type="entry name" value="2-Layer Sandwich"/>
    <property type="match status" value="1"/>
</dbReference>
<dbReference type="GO" id="GO:0046854">
    <property type="term" value="P:phosphatidylinositol phosphate biosynthetic process"/>
    <property type="evidence" value="ECO:0007669"/>
    <property type="project" value="TreeGrafter"/>
</dbReference>
<protein>
    <recommendedName>
        <fullName evidence="1">PIPK domain-containing protein</fullName>
    </recommendedName>
</protein>
<organism evidence="2 3">
    <name type="scientific">Jaapia argillacea MUCL 33604</name>
    <dbReference type="NCBI Taxonomy" id="933084"/>
    <lineage>
        <taxon>Eukaryota</taxon>
        <taxon>Fungi</taxon>
        <taxon>Dikarya</taxon>
        <taxon>Basidiomycota</taxon>
        <taxon>Agaricomycotina</taxon>
        <taxon>Agaricomycetes</taxon>
        <taxon>Agaricomycetidae</taxon>
        <taxon>Jaapiales</taxon>
        <taxon>Jaapiaceae</taxon>
        <taxon>Jaapia</taxon>
    </lineage>
</organism>
<dbReference type="Proteomes" id="UP000027265">
    <property type="component" value="Unassembled WGS sequence"/>
</dbReference>
<dbReference type="GO" id="GO:0005886">
    <property type="term" value="C:plasma membrane"/>
    <property type="evidence" value="ECO:0007669"/>
    <property type="project" value="TreeGrafter"/>
</dbReference>
<keyword evidence="3" id="KW-1185">Reference proteome</keyword>
<proteinExistence type="predicted"/>
<feature type="domain" description="PIPK" evidence="1">
    <location>
        <begin position="21"/>
        <end position="242"/>
    </location>
</feature>
<evidence type="ECO:0000313" key="2">
    <source>
        <dbReference type="EMBL" id="KDQ52122.1"/>
    </source>
</evidence>
<dbReference type="InterPro" id="IPR002498">
    <property type="entry name" value="PInositol-4-P-4/5-kinase_core"/>
</dbReference>
<dbReference type="STRING" id="933084.A0A067PM18"/>
<sequence length="260" mass="30181">MSTGIRIALSWSRTKIKRPLTDEGFTARHKHFFDILGNEPTPAAKHDFKFKDYAPWVVRELRVDYFHLGPSDYFVSLTAKYLLTELPPQSRFFLLFLKRLSIRHQNDPPFRTQFPPIHLEEVKLPHGKKPDIPQLRRKLTQLKSLSPEVIAIGRAMRESDPKCHGTSPTDTLPEVDPHDRQQLIFYQDEGGLRATDEVNDLTDTIYHLGIIDILTPYGSLKKIEHFWQGLKDDRNISDRFFFVRAIMRGGGGGERFKEEK</sequence>
<reference evidence="3" key="1">
    <citation type="journal article" date="2014" name="Proc. Natl. Acad. Sci. U.S.A.">
        <title>Extensive sampling of basidiomycete genomes demonstrates inadequacy of the white-rot/brown-rot paradigm for wood decay fungi.</title>
        <authorList>
            <person name="Riley R."/>
            <person name="Salamov A.A."/>
            <person name="Brown D.W."/>
            <person name="Nagy L.G."/>
            <person name="Floudas D."/>
            <person name="Held B.W."/>
            <person name="Levasseur A."/>
            <person name="Lombard V."/>
            <person name="Morin E."/>
            <person name="Otillar R."/>
            <person name="Lindquist E.A."/>
            <person name="Sun H."/>
            <person name="LaButti K.M."/>
            <person name="Schmutz J."/>
            <person name="Jabbour D."/>
            <person name="Luo H."/>
            <person name="Baker S.E."/>
            <person name="Pisabarro A.G."/>
            <person name="Walton J.D."/>
            <person name="Blanchette R.A."/>
            <person name="Henrissat B."/>
            <person name="Martin F."/>
            <person name="Cullen D."/>
            <person name="Hibbett D.S."/>
            <person name="Grigoriev I.V."/>
        </authorList>
    </citation>
    <scope>NUCLEOTIDE SEQUENCE [LARGE SCALE GENOMIC DNA]</scope>
    <source>
        <strain evidence="3">MUCL 33604</strain>
    </source>
</reference>
<dbReference type="Gene3D" id="3.30.800.10">
    <property type="entry name" value="Phosphatidylinositol Phosphate Kinase II Beta"/>
    <property type="match status" value="1"/>
</dbReference>
<evidence type="ECO:0000313" key="3">
    <source>
        <dbReference type="Proteomes" id="UP000027265"/>
    </source>
</evidence>
<dbReference type="InterPro" id="IPR023610">
    <property type="entry name" value="PInositol-4/5-P-5/4-kinase"/>
</dbReference>
<dbReference type="InterPro" id="IPR027484">
    <property type="entry name" value="PInositol-4-P-5-kinase_N"/>
</dbReference>
<dbReference type="PANTHER" id="PTHR23086">
    <property type="entry name" value="PHOSPHATIDYLINOSITOL-4-PHOSPHATE 5-KINASE"/>
    <property type="match status" value="1"/>
</dbReference>
<dbReference type="SUPFAM" id="SSF56104">
    <property type="entry name" value="SAICAR synthase-like"/>
    <property type="match status" value="2"/>
</dbReference>
<dbReference type="AlphaFoldDB" id="A0A067PM18"/>
<dbReference type="InParanoid" id="A0A067PM18"/>
<dbReference type="HOGENOM" id="CLU_1069840_0_0_1"/>
<dbReference type="Pfam" id="PF01504">
    <property type="entry name" value="PIP5K"/>
    <property type="match status" value="1"/>
</dbReference>
<accession>A0A067PM18</accession>
<gene>
    <name evidence="2" type="ORF">JAAARDRAFT_198538</name>
</gene>
<dbReference type="GO" id="GO:0016308">
    <property type="term" value="F:1-phosphatidylinositol-4-phosphate 5-kinase activity"/>
    <property type="evidence" value="ECO:0007669"/>
    <property type="project" value="TreeGrafter"/>
</dbReference>
<evidence type="ECO:0000259" key="1">
    <source>
        <dbReference type="SMART" id="SM00330"/>
    </source>
</evidence>
<dbReference type="OrthoDB" id="20783at2759"/>
<dbReference type="SMART" id="SM00330">
    <property type="entry name" value="PIPKc"/>
    <property type="match status" value="1"/>
</dbReference>
<dbReference type="InterPro" id="IPR027483">
    <property type="entry name" value="PInositol-4-P-4/5-kinase_C_sf"/>
</dbReference>
<name>A0A067PM18_9AGAM</name>
<dbReference type="EMBL" id="KL197742">
    <property type="protein sequence ID" value="KDQ52122.1"/>
    <property type="molecule type" value="Genomic_DNA"/>
</dbReference>
<dbReference type="PANTHER" id="PTHR23086:SF8">
    <property type="entry name" value="PHOSPHATIDYLINOSITOL 5-PHOSPHATE 4-KINASE, ISOFORM A"/>
    <property type="match status" value="1"/>
</dbReference>